<comment type="similarity">
    <text evidence="2">Belongs to the ataxin-10 family.</text>
</comment>
<evidence type="ECO:0000259" key="8">
    <source>
        <dbReference type="Pfam" id="PF09759"/>
    </source>
</evidence>
<protein>
    <recommendedName>
        <fullName evidence="3">Ataxin-10</fullName>
    </recommendedName>
</protein>
<dbReference type="GeneTree" id="ENSGT00390000010377"/>
<evidence type="ECO:0000256" key="6">
    <source>
        <dbReference type="ARBA" id="ARBA00045173"/>
    </source>
</evidence>
<reference evidence="9" key="3">
    <citation type="submission" date="2025-09" db="UniProtKB">
        <authorList>
            <consortium name="Ensembl"/>
        </authorList>
    </citation>
    <scope>IDENTIFICATION</scope>
</reference>
<dbReference type="Gene3D" id="1.25.10.10">
    <property type="entry name" value="Leucine-rich Repeat Variant"/>
    <property type="match status" value="2"/>
</dbReference>
<evidence type="ECO:0000256" key="4">
    <source>
        <dbReference type="ARBA" id="ARBA00022618"/>
    </source>
</evidence>
<dbReference type="AlphaFoldDB" id="A0A7N4V1U2"/>
<accession>A0A7N4V1U2</accession>
<dbReference type="PANTHER" id="PTHR13255">
    <property type="entry name" value="ATAXIN-10"/>
    <property type="match status" value="1"/>
</dbReference>
<reference evidence="9" key="2">
    <citation type="submission" date="2025-08" db="UniProtKB">
        <authorList>
            <consortium name="Ensembl"/>
        </authorList>
    </citation>
    <scope>IDENTIFICATION</scope>
</reference>
<dbReference type="GO" id="GO:0048471">
    <property type="term" value="C:perinuclear region of cytoplasm"/>
    <property type="evidence" value="ECO:0007669"/>
    <property type="project" value="Ensembl"/>
</dbReference>
<sequence length="540" mass="60237">MRRRKKSEMLDWGKVRWGGTGAAQEAGPKPAAYSGLEGRPLWGGSLSPGTALPRKMAAPSETSGRAGFSSGPMQASLEELETDDEPEKQLERLHEIMELLREQETAPERVFQSIRQILIKSSRQVHLACWDEGLRGPLEPQLQLLAECFRCLRNACVQCPGNQSTIRNLNLIGSTVELIDLFQKLDMEQESHLTAFRCSLQFLGNIAAGNEASQKAIWKAAFPDLFLYCLRHPDEKVVAYASMILFTCLNAERLKDLQTSNLRVPLLVIEAHRKQPDSEWAFLIISNYLLKSPDLVRAMYSKLSNPERVTLLDLMVARLAGGEPLAREDLTAFQSHAELVASCFQEKCKSVLKLASEYDNDEEALATIRLLHVLCEMTANCELLGSLQAFPGLLETVVELLRLAHLAGKQTSNVFTVAACMRGDGDIANPAAGFKSHLVRLIGNLCYKNSKNQDKVYELDGIPLILDNCSMDDNNPFLNQWAVYAIRNLTEHNKRNQELIAKMEDHGLADTTMLKKMGLEIEKLDGKLTLRSTRKGPSCE</sequence>
<dbReference type="InParanoid" id="A0A7N4V1U2"/>
<evidence type="ECO:0000256" key="2">
    <source>
        <dbReference type="ARBA" id="ARBA00008384"/>
    </source>
</evidence>
<keyword evidence="5" id="KW-0131">Cell cycle</keyword>
<dbReference type="Proteomes" id="UP000007648">
    <property type="component" value="Unassembled WGS sequence"/>
</dbReference>
<dbReference type="Ensembl" id="ENSSHAT00000027455.1">
    <property type="protein sequence ID" value="ENSSHAP00000032555.1"/>
    <property type="gene ID" value="ENSSHAG00000008605.2"/>
</dbReference>
<dbReference type="PANTHER" id="PTHR13255:SF0">
    <property type="entry name" value="ATAXIN-10"/>
    <property type="match status" value="1"/>
</dbReference>
<dbReference type="Pfam" id="PF09759">
    <property type="entry name" value="Atx10homo_assoc"/>
    <property type="match status" value="1"/>
</dbReference>
<evidence type="ECO:0000256" key="3">
    <source>
        <dbReference type="ARBA" id="ARBA00018804"/>
    </source>
</evidence>
<dbReference type="GO" id="GO:0030425">
    <property type="term" value="C:dendrite"/>
    <property type="evidence" value="ECO:0007669"/>
    <property type="project" value="Ensembl"/>
</dbReference>
<dbReference type="GO" id="GO:0036064">
    <property type="term" value="C:ciliary basal body"/>
    <property type="evidence" value="ECO:0007669"/>
    <property type="project" value="Ensembl"/>
</dbReference>
<evidence type="ECO:0000256" key="5">
    <source>
        <dbReference type="ARBA" id="ARBA00023306"/>
    </source>
</evidence>
<dbReference type="GO" id="GO:0005814">
    <property type="term" value="C:centriole"/>
    <property type="evidence" value="ECO:0007669"/>
    <property type="project" value="Ensembl"/>
</dbReference>
<dbReference type="GO" id="GO:0005886">
    <property type="term" value="C:plasma membrane"/>
    <property type="evidence" value="ECO:0007669"/>
    <property type="project" value="Ensembl"/>
</dbReference>
<keyword evidence="4" id="KW-0132">Cell division</keyword>
<dbReference type="FunCoup" id="A0A7N4V1U2">
    <property type="interactions" value="1707"/>
</dbReference>
<proteinExistence type="inferred from homology"/>
<dbReference type="InterPro" id="IPR016024">
    <property type="entry name" value="ARM-type_fold"/>
</dbReference>
<dbReference type="SUPFAM" id="SSF48371">
    <property type="entry name" value="ARM repeat"/>
    <property type="match status" value="1"/>
</dbReference>
<dbReference type="GO" id="GO:0032465">
    <property type="term" value="P:regulation of cytokinesis"/>
    <property type="evidence" value="ECO:0007669"/>
    <property type="project" value="Ensembl"/>
</dbReference>
<evidence type="ECO:0000313" key="10">
    <source>
        <dbReference type="Proteomes" id="UP000007648"/>
    </source>
</evidence>
<dbReference type="GO" id="GO:0030496">
    <property type="term" value="C:midbody"/>
    <property type="evidence" value="ECO:0007669"/>
    <property type="project" value="UniProtKB-SubCell"/>
</dbReference>
<evidence type="ECO:0000313" key="9">
    <source>
        <dbReference type="Ensembl" id="ENSSHAP00000032555.1"/>
    </source>
</evidence>
<reference evidence="9 10" key="1">
    <citation type="journal article" date="2011" name="Proc. Natl. Acad. Sci. U.S.A.">
        <title>Genetic diversity and population structure of the endangered marsupial Sarcophilus harrisii (Tasmanian devil).</title>
        <authorList>
            <person name="Miller W."/>
            <person name="Hayes V.M."/>
            <person name="Ratan A."/>
            <person name="Petersen D.C."/>
            <person name="Wittekindt N.E."/>
            <person name="Miller J."/>
            <person name="Walenz B."/>
            <person name="Knight J."/>
            <person name="Qi J."/>
            <person name="Zhao F."/>
            <person name="Wang Q."/>
            <person name="Bedoya-Reina O.C."/>
            <person name="Katiyar N."/>
            <person name="Tomsho L.P."/>
            <person name="Kasson L.M."/>
            <person name="Hardie R.A."/>
            <person name="Woodbridge P."/>
            <person name="Tindall E.A."/>
            <person name="Bertelsen M.F."/>
            <person name="Dixon D."/>
            <person name="Pyecroft S."/>
            <person name="Helgen K.M."/>
            <person name="Lesk A.M."/>
            <person name="Pringle T.H."/>
            <person name="Patterson N."/>
            <person name="Zhang Y."/>
            <person name="Kreiss A."/>
            <person name="Woods G.M."/>
            <person name="Jones M.E."/>
            <person name="Schuster S.C."/>
        </authorList>
    </citation>
    <scope>NUCLEOTIDE SEQUENCE [LARGE SCALE GENOMIC DNA]</scope>
</reference>
<gene>
    <name evidence="9" type="primary">ATXN10</name>
</gene>
<feature type="domain" description="Ataxin-10" evidence="8">
    <location>
        <begin position="434"/>
        <end position="530"/>
    </location>
</feature>
<dbReference type="GO" id="GO:0060271">
    <property type="term" value="P:cilium assembly"/>
    <property type="evidence" value="ECO:0007669"/>
    <property type="project" value="Ensembl"/>
</dbReference>
<dbReference type="GO" id="GO:0043025">
    <property type="term" value="C:neuronal cell body"/>
    <property type="evidence" value="ECO:0007669"/>
    <property type="project" value="Ensembl"/>
</dbReference>
<dbReference type="InterPro" id="IPR011989">
    <property type="entry name" value="ARM-like"/>
</dbReference>
<comment type="function">
    <text evidence="6">May play a role in the regulation of cytokinesis. May play a role in signaling by stimulating protein glycosylation. Induces neuritogenesis by activating the Ras-MAP kinase pathway and is necessary for the survival of cerebellar neurons. Does not appear to play a major role in ciliogenesis.</text>
</comment>
<organism evidence="9 10">
    <name type="scientific">Sarcophilus harrisii</name>
    <name type="common">Tasmanian devil</name>
    <name type="synonym">Sarcophilus laniarius</name>
    <dbReference type="NCBI Taxonomy" id="9305"/>
    <lineage>
        <taxon>Eukaryota</taxon>
        <taxon>Metazoa</taxon>
        <taxon>Chordata</taxon>
        <taxon>Craniata</taxon>
        <taxon>Vertebrata</taxon>
        <taxon>Euteleostomi</taxon>
        <taxon>Mammalia</taxon>
        <taxon>Metatheria</taxon>
        <taxon>Dasyuromorphia</taxon>
        <taxon>Dasyuridae</taxon>
        <taxon>Sarcophilus</taxon>
    </lineage>
</organism>
<dbReference type="GO" id="GO:0005829">
    <property type="term" value="C:cytosol"/>
    <property type="evidence" value="ECO:0007669"/>
    <property type="project" value="Ensembl"/>
</dbReference>
<evidence type="ECO:0000256" key="7">
    <source>
        <dbReference type="SAM" id="MobiDB-lite"/>
    </source>
</evidence>
<feature type="region of interest" description="Disordered" evidence="7">
    <location>
        <begin position="1"/>
        <end position="71"/>
    </location>
</feature>
<name>A0A7N4V1U2_SARHA</name>
<evidence type="ECO:0000256" key="1">
    <source>
        <dbReference type="ARBA" id="ARBA00004214"/>
    </source>
</evidence>
<dbReference type="GO" id="GO:0031175">
    <property type="term" value="P:neuron projection development"/>
    <property type="evidence" value="ECO:0007669"/>
    <property type="project" value="Ensembl"/>
</dbReference>
<dbReference type="InterPro" id="IPR051374">
    <property type="entry name" value="Ataxin-10/CTR86_families"/>
</dbReference>
<comment type="subcellular location">
    <subcellularLocation>
        <location evidence="1">Midbody</location>
    </subcellularLocation>
</comment>
<dbReference type="InterPro" id="IPR019156">
    <property type="entry name" value="Ataxin-10_domain"/>
</dbReference>
<dbReference type="GO" id="GO:0051301">
    <property type="term" value="P:cell division"/>
    <property type="evidence" value="ECO:0007669"/>
    <property type="project" value="UniProtKB-KW"/>
</dbReference>
<keyword evidence="10" id="KW-1185">Reference proteome</keyword>